<evidence type="ECO:0000313" key="1">
    <source>
        <dbReference type="EMBL" id="QQK06935.1"/>
    </source>
</evidence>
<dbReference type="Proteomes" id="UP000595814">
    <property type="component" value="Chromosome"/>
</dbReference>
<name>A0AC61MMM4_9FIRM</name>
<sequence>MKYKIVQDFPNDVLYERGDVCISIYMPTHRYKMENQKDRIMFKNQIQKAERSLLQKFSKKEVEEILSPLYDLEQDMVFWNRTRDAVAIFLNREHCIIYNLFREIKELTVVSNSFHIKPLIRVYQSVDKYYVLGINRHNFKLFYGDRYNLTEIESPKNMPDEITEEYRLTTIDMSKDGKAMYSTGSNRDEVKKETEKYLRNVDRYIWENYIKPTGAPLVLVALPQYQGEFRKLTNNKLLVEKGIDKDFEAMDINAIKEEAWKIIEKIYLDRTEMLVNMFNNGKSKGNASANINDVVKKAVEGRIDTILIESDKILPGIVDMETKEIKEMPLEDVETDDVLDDIAEMVLKAKGEVVILPKEKMPDTTGVAAIYRY</sequence>
<accession>A0AC61MMM4</accession>
<protein>
    <submittedName>
        <fullName evidence="1">Uncharacterized protein</fullName>
    </submittedName>
</protein>
<gene>
    <name evidence="1" type="ORF">JFY71_06185</name>
</gene>
<organism evidence="1 2">
    <name type="scientific">Miniphocaeibacter halophilus</name>
    <dbReference type="NCBI Taxonomy" id="2931922"/>
    <lineage>
        <taxon>Bacteria</taxon>
        <taxon>Bacillati</taxon>
        <taxon>Bacillota</taxon>
        <taxon>Tissierellia</taxon>
        <taxon>Tissierellales</taxon>
        <taxon>Peptoniphilaceae</taxon>
        <taxon>Miniphocaeibacter</taxon>
    </lineage>
</organism>
<reference evidence="1 2" key="1">
    <citation type="journal article" date="2022" name="Int. J. Syst. Evol. Microbiol.">
        <title>Miniphocaeibacter halophilus sp. nov., an ammonium-tolerant acetate-producing bacterium isolated from a biogas system.</title>
        <authorList>
            <person name="Schnurer A."/>
            <person name="Singh A."/>
            <person name="Bi S."/>
            <person name="Qiao W."/>
            <person name="Westerholm M."/>
        </authorList>
    </citation>
    <scope>NUCLEOTIDE SEQUENCE [LARGE SCALE GENOMIC DNA]</scope>
    <source>
        <strain evidence="1 2">AMB_01</strain>
    </source>
</reference>
<keyword evidence="2" id="KW-1185">Reference proteome</keyword>
<proteinExistence type="predicted"/>
<dbReference type="EMBL" id="CP066744">
    <property type="protein sequence ID" value="QQK06935.1"/>
    <property type="molecule type" value="Genomic_DNA"/>
</dbReference>
<evidence type="ECO:0000313" key="2">
    <source>
        <dbReference type="Proteomes" id="UP000595814"/>
    </source>
</evidence>